<dbReference type="RefSeq" id="WP_209243129.1">
    <property type="nucleotide sequence ID" value="NZ_JADKMA010000230.1"/>
</dbReference>
<dbReference type="EMBL" id="JADKMA010000230">
    <property type="protein sequence ID" value="MBO8195913.1"/>
    <property type="molecule type" value="Genomic_DNA"/>
</dbReference>
<reference evidence="2 3" key="1">
    <citation type="submission" date="2020-11" db="EMBL/GenBank/DDBJ databases">
        <title>Streptomyces spirodelae sp. nov., isolated from duckweed.</title>
        <authorList>
            <person name="Saimee Y."/>
            <person name="Duangmal K."/>
        </authorList>
    </citation>
    <scope>NUCLEOTIDE SEQUENCE [LARGE SCALE GENOMIC DNA]</scope>
    <source>
        <strain evidence="2 3">S16-07</strain>
    </source>
</reference>
<feature type="transmembrane region" description="Helical" evidence="1">
    <location>
        <begin position="91"/>
        <end position="109"/>
    </location>
</feature>
<keyword evidence="1" id="KW-0812">Transmembrane</keyword>
<name>A0ABS3XKH1_9ACTN</name>
<organism evidence="2 3">
    <name type="scientific">Streptomyces oryzae</name>
    <dbReference type="NCBI Taxonomy" id="1434886"/>
    <lineage>
        <taxon>Bacteria</taxon>
        <taxon>Bacillati</taxon>
        <taxon>Actinomycetota</taxon>
        <taxon>Actinomycetes</taxon>
        <taxon>Kitasatosporales</taxon>
        <taxon>Streptomycetaceae</taxon>
        <taxon>Streptomyces</taxon>
    </lineage>
</organism>
<keyword evidence="3" id="KW-1185">Reference proteome</keyword>
<evidence type="ECO:0000256" key="1">
    <source>
        <dbReference type="SAM" id="Phobius"/>
    </source>
</evidence>
<protein>
    <recommendedName>
        <fullName evidence="4">Type II secretion system protein GspF domain-containing protein</fullName>
    </recommendedName>
</protein>
<feature type="transmembrane region" description="Helical" evidence="1">
    <location>
        <begin position="33"/>
        <end position="53"/>
    </location>
</feature>
<evidence type="ECO:0000313" key="2">
    <source>
        <dbReference type="EMBL" id="MBO8195913.1"/>
    </source>
</evidence>
<sequence length="315" mass="34004">MEYFGITRDALPETVRAQRAMSLPWDYMLTRGLVAPIASMVVTVTTVPLVAWVTGSIAQGYGLGRAESVASYVLLQWGKVPDDGAPGRDPFFAVLAEVGIVTVASWVMWRTAHKGALRKYWLTQRTCAAVRRCADAKKAGAADFVDRIRHVETLCRAVEWSIWRSHLRRGGMPRRSSSRAAGRRHAARVIGALHDALEGLHGEAPKKALDDLAKMLTTIGEQHARGQVTVLLPESALANTTAVSMRSRAINDSFVIVRGIVAALVAAAVLDHVLPGLGVRDELAGWFLAGGALAAAVIAVGWRRVRDFLGVFPGL</sequence>
<comment type="caution">
    <text evidence="2">The sequence shown here is derived from an EMBL/GenBank/DDBJ whole genome shotgun (WGS) entry which is preliminary data.</text>
</comment>
<gene>
    <name evidence="2" type="ORF">ITI46_30335</name>
</gene>
<feature type="transmembrane region" description="Helical" evidence="1">
    <location>
        <begin position="255"/>
        <end position="277"/>
    </location>
</feature>
<evidence type="ECO:0008006" key="4">
    <source>
        <dbReference type="Google" id="ProtNLM"/>
    </source>
</evidence>
<keyword evidence="1" id="KW-0472">Membrane</keyword>
<accession>A0ABS3XKH1</accession>
<evidence type="ECO:0000313" key="3">
    <source>
        <dbReference type="Proteomes" id="UP001519064"/>
    </source>
</evidence>
<proteinExistence type="predicted"/>
<keyword evidence="1" id="KW-1133">Transmembrane helix</keyword>
<feature type="transmembrane region" description="Helical" evidence="1">
    <location>
        <begin position="283"/>
        <end position="302"/>
    </location>
</feature>
<dbReference type="Proteomes" id="UP001519064">
    <property type="component" value="Unassembled WGS sequence"/>
</dbReference>